<comment type="caution">
    <text evidence="8">The sequence shown here is derived from an EMBL/GenBank/DDBJ whole genome shotgun (WGS) entry which is preliminary data.</text>
</comment>
<name>A0A835ZGM2_9STRA</name>
<reference evidence="8" key="1">
    <citation type="submission" date="2021-02" db="EMBL/GenBank/DDBJ databases">
        <title>First Annotated Genome of the Yellow-green Alga Tribonema minus.</title>
        <authorList>
            <person name="Mahan K.M."/>
        </authorList>
    </citation>
    <scope>NUCLEOTIDE SEQUENCE</scope>
    <source>
        <strain evidence="8">UTEX B ZZ1240</strain>
    </source>
</reference>
<evidence type="ECO:0000313" key="9">
    <source>
        <dbReference type="Proteomes" id="UP000664859"/>
    </source>
</evidence>
<dbReference type="Proteomes" id="UP000664859">
    <property type="component" value="Unassembled WGS sequence"/>
</dbReference>
<feature type="transmembrane region" description="Helical" evidence="7">
    <location>
        <begin position="85"/>
        <end position="105"/>
    </location>
</feature>
<dbReference type="AlphaFoldDB" id="A0A835ZGM2"/>
<keyword evidence="9" id="KW-1185">Reference proteome</keyword>
<evidence type="ECO:0000256" key="6">
    <source>
        <dbReference type="ARBA" id="ARBA00023136"/>
    </source>
</evidence>
<dbReference type="EMBL" id="JAFCMP010000014">
    <property type="protein sequence ID" value="KAG5191812.1"/>
    <property type="molecule type" value="Genomic_DNA"/>
</dbReference>
<evidence type="ECO:0000256" key="4">
    <source>
        <dbReference type="ARBA" id="ARBA00022794"/>
    </source>
</evidence>
<dbReference type="PANTHER" id="PTHR34341:SF1">
    <property type="entry name" value="TRANSMEMBRANE PROTEIN 107"/>
    <property type="match status" value="1"/>
</dbReference>
<dbReference type="GO" id="GO:1904491">
    <property type="term" value="P:protein localization to ciliary transition zone"/>
    <property type="evidence" value="ECO:0007669"/>
    <property type="project" value="TreeGrafter"/>
</dbReference>
<dbReference type="GO" id="GO:0036038">
    <property type="term" value="C:MKS complex"/>
    <property type="evidence" value="ECO:0007669"/>
    <property type="project" value="TreeGrafter"/>
</dbReference>
<gene>
    <name evidence="8" type="ORF">JKP88DRAFT_295053</name>
</gene>
<keyword evidence="5 7" id="KW-1133">Transmembrane helix</keyword>
<proteinExistence type="predicted"/>
<evidence type="ECO:0000256" key="2">
    <source>
        <dbReference type="ARBA" id="ARBA00015652"/>
    </source>
</evidence>
<comment type="subcellular location">
    <subcellularLocation>
        <location evidence="1">Membrane</location>
        <topology evidence="1">Multi-pass membrane protein</topology>
    </subcellularLocation>
</comment>
<keyword evidence="4" id="KW-0970">Cilium biogenesis/degradation</keyword>
<dbReference type="InterPro" id="IPR029248">
    <property type="entry name" value="TMEM107"/>
</dbReference>
<sequence length="143" mass="15332">MGRRIEEALIPARFLTTLGHFLAVLILAGSKATVVNAGLAGGQPSADDIAAANSEVNGALIFALFCFLLDFAGLGFGFSAFMPKVNALQILVHFAGGVLTSRLVVEEWDYRVFWYIVAMCNVPAAIAELLVMALIFGLKVYSY</sequence>
<evidence type="ECO:0000256" key="5">
    <source>
        <dbReference type="ARBA" id="ARBA00022989"/>
    </source>
</evidence>
<evidence type="ECO:0000256" key="1">
    <source>
        <dbReference type="ARBA" id="ARBA00004141"/>
    </source>
</evidence>
<feature type="transmembrane region" description="Helical" evidence="7">
    <location>
        <begin position="56"/>
        <end position="78"/>
    </location>
</feature>
<keyword evidence="3 7" id="KW-0812">Transmembrane</keyword>
<accession>A0A835ZGM2</accession>
<dbReference type="OrthoDB" id="2114471at2759"/>
<evidence type="ECO:0000313" key="8">
    <source>
        <dbReference type="EMBL" id="KAG5191812.1"/>
    </source>
</evidence>
<dbReference type="GO" id="GO:0016020">
    <property type="term" value="C:membrane"/>
    <property type="evidence" value="ECO:0007669"/>
    <property type="project" value="UniProtKB-SubCell"/>
</dbReference>
<dbReference type="GO" id="GO:1905515">
    <property type="term" value="P:non-motile cilium assembly"/>
    <property type="evidence" value="ECO:0007669"/>
    <property type="project" value="TreeGrafter"/>
</dbReference>
<organism evidence="8 9">
    <name type="scientific">Tribonema minus</name>
    <dbReference type="NCBI Taxonomy" id="303371"/>
    <lineage>
        <taxon>Eukaryota</taxon>
        <taxon>Sar</taxon>
        <taxon>Stramenopiles</taxon>
        <taxon>Ochrophyta</taxon>
        <taxon>PX clade</taxon>
        <taxon>Xanthophyceae</taxon>
        <taxon>Tribonematales</taxon>
        <taxon>Tribonemataceae</taxon>
        <taxon>Tribonema</taxon>
    </lineage>
</organism>
<protein>
    <recommendedName>
        <fullName evidence="2">Transmembrane protein 107</fullName>
    </recommendedName>
</protein>
<keyword evidence="6 7" id="KW-0472">Membrane</keyword>
<dbReference type="Pfam" id="PF14995">
    <property type="entry name" value="TMEM107"/>
    <property type="match status" value="1"/>
</dbReference>
<dbReference type="PANTHER" id="PTHR34341">
    <property type="entry name" value="TRANSMEMBRANE PROTEIN 107"/>
    <property type="match status" value="1"/>
</dbReference>
<feature type="transmembrane region" description="Helical" evidence="7">
    <location>
        <begin position="112"/>
        <end position="138"/>
    </location>
</feature>
<evidence type="ECO:0000256" key="3">
    <source>
        <dbReference type="ARBA" id="ARBA00022692"/>
    </source>
</evidence>
<evidence type="ECO:0000256" key="7">
    <source>
        <dbReference type="SAM" id="Phobius"/>
    </source>
</evidence>